<dbReference type="Proteomes" id="UP001597425">
    <property type="component" value="Unassembled WGS sequence"/>
</dbReference>
<sequence>MKIFEVVHEGFPALVSYTCKDGKISIQTVNISYSKDSEAKQKIKDLEREYTNKYESSPDRDVDNDSAWLVWRSDKALVTVSALYSGEGSEVYINHGAP</sequence>
<evidence type="ECO:0000313" key="2">
    <source>
        <dbReference type="Proteomes" id="UP001597425"/>
    </source>
</evidence>
<gene>
    <name evidence="1" type="ORF">ACFSKX_16400</name>
</gene>
<keyword evidence="2" id="KW-1185">Reference proteome</keyword>
<protein>
    <submittedName>
        <fullName evidence="1">Uncharacterized protein</fullName>
    </submittedName>
</protein>
<proteinExistence type="predicted"/>
<name>A0ABW5EJ10_9GAMM</name>
<accession>A0ABW5EJ10</accession>
<dbReference type="EMBL" id="JBHUJD010000026">
    <property type="protein sequence ID" value="MFD2312010.1"/>
    <property type="molecule type" value="Genomic_DNA"/>
</dbReference>
<comment type="caution">
    <text evidence="1">The sequence shown here is derived from an EMBL/GenBank/DDBJ whole genome shotgun (WGS) entry which is preliminary data.</text>
</comment>
<dbReference type="RefSeq" id="WP_265722805.1">
    <property type="nucleotide sequence ID" value="NZ_JAPIVK010000029.1"/>
</dbReference>
<organism evidence="1 2">
    <name type="scientific">Microbulbifer halophilus</name>
    <dbReference type="NCBI Taxonomy" id="453963"/>
    <lineage>
        <taxon>Bacteria</taxon>
        <taxon>Pseudomonadati</taxon>
        <taxon>Pseudomonadota</taxon>
        <taxon>Gammaproteobacteria</taxon>
        <taxon>Cellvibrionales</taxon>
        <taxon>Microbulbiferaceae</taxon>
        <taxon>Microbulbifer</taxon>
    </lineage>
</organism>
<reference evidence="2" key="1">
    <citation type="journal article" date="2019" name="Int. J. Syst. Evol. Microbiol.">
        <title>The Global Catalogue of Microorganisms (GCM) 10K type strain sequencing project: providing services to taxonomists for standard genome sequencing and annotation.</title>
        <authorList>
            <consortium name="The Broad Institute Genomics Platform"/>
            <consortium name="The Broad Institute Genome Sequencing Center for Infectious Disease"/>
            <person name="Wu L."/>
            <person name="Ma J."/>
        </authorList>
    </citation>
    <scope>NUCLEOTIDE SEQUENCE [LARGE SCALE GENOMIC DNA]</scope>
    <source>
        <strain evidence="2">KCTC 12848</strain>
    </source>
</reference>
<evidence type="ECO:0000313" key="1">
    <source>
        <dbReference type="EMBL" id="MFD2312010.1"/>
    </source>
</evidence>